<feature type="transmembrane region" description="Helical" evidence="6">
    <location>
        <begin position="179"/>
        <end position="201"/>
    </location>
</feature>
<sequence length="479" mass="50780">MMFKSASDRMIGFWQTAGVNFMPFADAATKDVPLSRLLRLALFQVSAGCVLVLLTGTLNRVLIVELGVSVALVSAVVAIPVLAAPLRLFFGYRSDTYKSVLGWRRVPYLWFGTILQFGGLAFMPFALLLLESQSVGPAWAGTVLAGLAFLFAGFGLHMSQTAGLALATDLVPQDKRPRVVALLYVMLLAGMIAASIFYSIFLADFSPKRLIQVIQSTALLTLALNVISAWKQEARNPARTSHDRKIAGFFEALADYRREPGTVRLLIAVAIGSAAFSMQDILLEPYGGEILGMTVGQTTLLTALWAAGTMAGFAWAAHSLNRGAHMYRIAARGLLIGIAAFSAIVFASPLETDMLFYGGAAGVGLGGGLFAVCTMLAAMSISKRADSGILVGAWGAVQATAIGVSLLLGGLIKNGVNILALDGLLGSAMNNEAAGYLAVYHIEIALLFICLAVLGPLAGHQYRQERGDDRRFGLAEIPG</sequence>
<gene>
    <name evidence="7" type="ORF">LAX5112_02950</name>
</gene>
<feature type="transmembrane region" description="Helical" evidence="6">
    <location>
        <begin position="137"/>
        <end position="159"/>
    </location>
</feature>
<keyword evidence="3 6" id="KW-0812">Transmembrane</keyword>
<dbReference type="PANTHER" id="PTHR23538:SF1">
    <property type="entry name" value="44.5 KD BACTERIOCHLOROPHYLL SYNTHASE SUBUNIT"/>
    <property type="match status" value="1"/>
</dbReference>
<feature type="transmembrane region" description="Helical" evidence="6">
    <location>
        <begin position="354"/>
        <end position="377"/>
    </location>
</feature>
<dbReference type="SUPFAM" id="SSF103473">
    <property type="entry name" value="MFS general substrate transporter"/>
    <property type="match status" value="1"/>
</dbReference>
<evidence type="ECO:0000256" key="6">
    <source>
        <dbReference type="SAM" id="Phobius"/>
    </source>
</evidence>
<feature type="transmembrane region" description="Helical" evidence="6">
    <location>
        <begin position="108"/>
        <end position="130"/>
    </location>
</feature>
<feature type="transmembrane region" description="Helical" evidence="6">
    <location>
        <begin position="389"/>
        <end position="413"/>
    </location>
</feature>
<evidence type="ECO:0000313" key="8">
    <source>
        <dbReference type="Proteomes" id="UP000053235"/>
    </source>
</evidence>
<evidence type="ECO:0000256" key="4">
    <source>
        <dbReference type="ARBA" id="ARBA00022989"/>
    </source>
</evidence>
<proteinExistence type="inferred from homology"/>
<dbReference type="EMBL" id="CXWD01000011">
    <property type="protein sequence ID" value="CTQ71853.1"/>
    <property type="molecule type" value="Genomic_DNA"/>
</dbReference>
<dbReference type="AlphaFoldDB" id="A0A0M7ADN8"/>
<feature type="transmembrane region" description="Helical" evidence="6">
    <location>
        <begin position="66"/>
        <end position="88"/>
    </location>
</feature>
<feature type="transmembrane region" description="Helical" evidence="6">
    <location>
        <begin position="37"/>
        <end position="54"/>
    </location>
</feature>
<dbReference type="InterPro" id="IPR026036">
    <property type="entry name" value="PucC"/>
</dbReference>
<dbReference type="InterPro" id="IPR036259">
    <property type="entry name" value="MFS_trans_sf"/>
</dbReference>
<feature type="transmembrane region" description="Helical" evidence="6">
    <location>
        <begin position="295"/>
        <end position="317"/>
    </location>
</feature>
<comment type="similarity">
    <text evidence="2">Belongs to the PucC family.</text>
</comment>
<dbReference type="CDD" id="cd06176">
    <property type="entry name" value="MFS_BCD_PucC-like"/>
    <property type="match status" value="1"/>
</dbReference>
<dbReference type="STRING" id="388408.LAX5112_02950"/>
<name>A0A0M7ADN8_9HYPH</name>
<feature type="transmembrane region" description="Helical" evidence="6">
    <location>
        <begin position="329"/>
        <end position="348"/>
    </location>
</feature>
<dbReference type="Proteomes" id="UP000053235">
    <property type="component" value="Unassembled WGS sequence"/>
</dbReference>
<evidence type="ECO:0000256" key="3">
    <source>
        <dbReference type="ARBA" id="ARBA00022692"/>
    </source>
</evidence>
<evidence type="ECO:0000313" key="7">
    <source>
        <dbReference type="EMBL" id="CTQ71853.1"/>
    </source>
</evidence>
<accession>A0A0M7ADN8</accession>
<comment type="subcellular location">
    <subcellularLocation>
        <location evidence="1">Membrane</location>
        <topology evidence="1">Multi-pass membrane protein</topology>
    </subcellularLocation>
</comment>
<feature type="transmembrane region" description="Helical" evidence="6">
    <location>
        <begin position="265"/>
        <end position="283"/>
    </location>
</feature>
<keyword evidence="8" id="KW-1185">Reference proteome</keyword>
<protein>
    <submittedName>
        <fullName evidence="7">PUCC protein</fullName>
    </submittedName>
</protein>
<evidence type="ECO:0000256" key="2">
    <source>
        <dbReference type="ARBA" id="ARBA00008412"/>
    </source>
</evidence>
<keyword evidence="5 6" id="KW-0472">Membrane</keyword>
<keyword evidence="4 6" id="KW-1133">Transmembrane helix</keyword>
<dbReference type="Pfam" id="PF03209">
    <property type="entry name" value="PUCC"/>
    <property type="match status" value="1"/>
</dbReference>
<dbReference type="GO" id="GO:0016020">
    <property type="term" value="C:membrane"/>
    <property type="evidence" value="ECO:0007669"/>
    <property type="project" value="UniProtKB-SubCell"/>
</dbReference>
<reference evidence="8" key="1">
    <citation type="submission" date="2015-07" db="EMBL/GenBank/DDBJ databases">
        <authorList>
            <person name="Rodrigo-Torres Lidia"/>
            <person name="Arahal R.David."/>
        </authorList>
    </citation>
    <scope>NUCLEOTIDE SEQUENCE [LARGE SCALE GENOMIC DNA]</scope>
    <source>
        <strain evidence="8">CECT 5112</strain>
    </source>
</reference>
<evidence type="ECO:0000256" key="1">
    <source>
        <dbReference type="ARBA" id="ARBA00004141"/>
    </source>
</evidence>
<dbReference type="Gene3D" id="1.20.1250.20">
    <property type="entry name" value="MFS general substrate transporter like domains"/>
    <property type="match status" value="1"/>
</dbReference>
<feature type="transmembrane region" description="Helical" evidence="6">
    <location>
        <begin position="433"/>
        <end position="457"/>
    </location>
</feature>
<organism evidence="7 8">
    <name type="scientific">Roseibium alexandrii</name>
    <dbReference type="NCBI Taxonomy" id="388408"/>
    <lineage>
        <taxon>Bacteria</taxon>
        <taxon>Pseudomonadati</taxon>
        <taxon>Pseudomonadota</taxon>
        <taxon>Alphaproteobacteria</taxon>
        <taxon>Hyphomicrobiales</taxon>
        <taxon>Stappiaceae</taxon>
        <taxon>Roseibium</taxon>
    </lineage>
</organism>
<dbReference type="InterPro" id="IPR004896">
    <property type="entry name" value="PucC-rel"/>
</dbReference>
<evidence type="ECO:0000256" key="5">
    <source>
        <dbReference type="ARBA" id="ARBA00023136"/>
    </source>
</evidence>
<dbReference type="PANTHER" id="PTHR23538">
    <property type="entry name" value="44.5 KD BACTERIOCHLOROPHYLL SYNTHASE SUBUNIT"/>
    <property type="match status" value="1"/>
</dbReference>